<organism evidence="5 6">
    <name type="scientific">Paractinoplanes globisporus</name>
    <dbReference type="NCBI Taxonomy" id="113565"/>
    <lineage>
        <taxon>Bacteria</taxon>
        <taxon>Bacillati</taxon>
        <taxon>Actinomycetota</taxon>
        <taxon>Actinomycetes</taxon>
        <taxon>Micromonosporales</taxon>
        <taxon>Micromonosporaceae</taxon>
        <taxon>Paractinoplanes</taxon>
    </lineage>
</organism>
<feature type="domain" description="Response regulatory" evidence="4">
    <location>
        <begin position="3"/>
        <end position="120"/>
    </location>
</feature>
<dbReference type="PANTHER" id="PTHR44591">
    <property type="entry name" value="STRESS RESPONSE REGULATOR PROTEIN 1"/>
    <property type="match status" value="1"/>
</dbReference>
<dbReference type="PANTHER" id="PTHR44591:SF3">
    <property type="entry name" value="RESPONSE REGULATORY DOMAIN-CONTAINING PROTEIN"/>
    <property type="match status" value="1"/>
</dbReference>
<evidence type="ECO:0000313" key="5">
    <source>
        <dbReference type="EMBL" id="MFF5297207.1"/>
    </source>
</evidence>
<dbReference type="Pfam" id="PF00072">
    <property type="entry name" value="Response_reg"/>
    <property type="match status" value="1"/>
</dbReference>
<evidence type="ECO:0000259" key="4">
    <source>
        <dbReference type="PROSITE" id="PS50110"/>
    </source>
</evidence>
<dbReference type="SMART" id="SM00448">
    <property type="entry name" value="REC"/>
    <property type="match status" value="1"/>
</dbReference>
<keyword evidence="6" id="KW-1185">Reference proteome</keyword>
<proteinExistence type="predicted"/>
<accession>A0ABW6WVB4</accession>
<dbReference type="EMBL" id="JBIAZU010000010">
    <property type="protein sequence ID" value="MFF5297207.1"/>
    <property type="molecule type" value="Genomic_DNA"/>
</dbReference>
<evidence type="ECO:0000256" key="1">
    <source>
        <dbReference type="ARBA" id="ARBA00022553"/>
    </source>
</evidence>
<dbReference type="PROSITE" id="PS50110">
    <property type="entry name" value="RESPONSE_REGULATORY"/>
    <property type="match status" value="1"/>
</dbReference>
<name>A0ABW6WVB4_9ACTN</name>
<feature type="compositionally biased region" description="Basic and acidic residues" evidence="3">
    <location>
        <begin position="143"/>
        <end position="156"/>
    </location>
</feature>
<evidence type="ECO:0000256" key="3">
    <source>
        <dbReference type="SAM" id="MobiDB-lite"/>
    </source>
</evidence>
<dbReference type="InterPro" id="IPR050595">
    <property type="entry name" value="Bact_response_regulator"/>
</dbReference>
<evidence type="ECO:0000256" key="2">
    <source>
        <dbReference type="PROSITE-ProRule" id="PRU00169"/>
    </source>
</evidence>
<feature type="region of interest" description="Disordered" evidence="3">
    <location>
        <begin position="126"/>
        <end position="156"/>
    </location>
</feature>
<comment type="caution">
    <text evidence="5">The sequence shown here is derived from an EMBL/GenBank/DDBJ whole genome shotgun (WGS) entry which is preliminary data.</text>
</comment>
<dbReference type="SUPFAM" id="SSF52172">
    <property type="entry name" value="CheY-like"/>
    <property type="match status" value="1"/>
</dbReference>
<sequence>MGVVLVVEDDPINAVLTETVLRRDGHRVLMTGEGAAALDIVARRLPDLVLLDLSLAGSMTGLDVCRAIRANPATARIPVLVVSGWTFESDVAAAHAAGADGYLAKPIAAADLQSGVKELIDRAATSSGAGSPIASASATAPADHGRSPRPPGRESA</sequence>
<evidence type="ECO:0000313" key="6">
    <source>
        <dbReference type="Proteomes" id="UP001602245"/>
    </source>
</evidence>
<dbReference type="InterPro" id="IPR011006">
    <property type="entry name" value="CheY-like_superfamily"/>
</dbReference>
<dbReference type="RefSeq" id="WP_084699237.1">
    <property type="nucleotide sequence ID" value="NZ_JBIAZU010000010.1"/>
</dbReference>
<dbReference type="Proteomes" id="UP001602245">
    <property type="component" value="Unassembled WGS sequence"/>
</dbReference>
<keyword evidence="1 2" id="KW-0597">Phosphoprotein</keyword>
<feature type="modified residue" description="4-aspartylphosphate" evidence="2">
    <location>
        <position position="52"/>
    </location>
</feature>
<dbReference type="InterPro" id="IPR001789">
    <property type="entry name" value="Sig_transdc_resp-reg_receiver"/>
</dbReference>
<protein>
    <submittedName>
        <fullName evidence="5">Response regulator</fullName>
    </submittedName>
</protein>
<dbReference type="Gene3D" id="3.40.50.2300">
    <property type="match status" value="1"/>
</dbReference>
<gene>
    <name evidence="5" type="ORF">ACFY35_47910</name>
</gene>
<reference evidence="5 6" key="1">
    <citation type="submission" date="2024-10" db="EMBL/GenBank/DDBJ databases">
        <title>The Natural Products Discovery Center: Release of the First 8490 Sequenced Strains for Exploring Actinobacteria Biosynthetic Diversity.</title>
        <authorList>
            <person name="Kalkreuter E."/>
            <person name="Kautsar S.A."/>
            <person name="Yang D."/>
            <person name="Bader C.D."/>
            <person name="Teijaro C.N."/>
            <person name="Fluegel L."/>
            <person name="Davis C.M."/>
            <person name="Simpson J.R."/>
            <person name="Lauterbach L."/>
            <person name="Steele A.D."/>
            <person name="Gui C."/>
            <person name="Meng S."/>
            <person name="Li G."/>
            <person name="Viehrig K."/>
            <person name="Ye F."/>
            <person name="Su P."/>
            <person name="Kiefer A.F."/>
            <person name="Nichols A."/>
            <person name="Cepeda A.J."/>
            <person name="Yan W."/>
            <person name="Fan B."/>
            <person name="Jiang Y."/>
            <person name="Adhikari A."/>
            <person name="Zheng C.-J."/>
            <person name="Schuster L."/>
            <person name="Cowan T.M."/>
            <person name="Smanski M.J."/>
            <person name="Chevrette M.G."/>
            <person name="De Carvalho L.P.S."/>
            <person name="Shen B."/>
        </authorList>
    </citation>
    <scope>NUCLEOTIDE SEQUENCE [LARGE SCALE GENOMIC DNA]</scope>
    <source>
        <strain evidence="5 6">NPDC000087</strain>
    </source>
</reference>
<feature type="compositionally biased region" description="Low complexity" evidence="3">
    <location>
        <begin position="126"/>
        <end position="142"/>
    </location>
</feature>